<dbReference type="SUPFAM" id="SSF53850">
    <property type="entry name" value="Periplasmic binding protein-like II"/>
    <property type="match status" value="1"/>
</dbReference>
<evidence type="ECO:0000256" key="1">
    <source>
        <dbReference type="SAM" id="MobiDB-lite"/>
    </source>
</evidence>
<protein>
    <submittedName>
        <fullName evidence="3">Extracellular solute-binding protein</fullName>
    </submittedName>
</protein>
<dbReference type="OrthoDB" id="9787283at2"/>
<dbReference type="InterPro" id="IPR050490">
    <property type="entry name" value="Bact_solute-bd_prot1"/>
</dbReference>
<keyword evidence="2" id="KW-0732">Signal</keyword>
<feature type="signal peptide" evidence="2">
    <location>
        <begin position="1"/>
        <end position="35"/>
    </location>
</feature>
<dbReference type="Gene3D" id="3.40.190.10">
    <property type="entry name" value="Periplasmic binding protein-like II"/>
    <property type="match status" value="2"/>
</dbReference>
<feature type="chain" id="PRO_5039341040" evidence="2">
    <location>
        <begin position="36"/>
        <end position="560"/>
    </location>
</feature>
<name>A0A4S4BFF3_9BACL</name>
<gene>
    <name evidence="3" type="ORF">E6C55_31775</name>
</gene>
<sequence>MATKQRLMNRGNRTVNKHLAKGLLLALLGSMLLTACSNNSNNDANNGNTGSIAPTSSSAPEETQTTGYNGVDILKVSKEPVTVSLFYSFGINGAPKGDMPVWKKTAEITNVTMKNVANESISDDQQSLNTMLASGDIPDIIQGSLTMLNPVISQGVFIALDDLVDQYAPNIKKFLEDYPDARRAGTAPDGSLYAITGTLGGEPGKALPAVGYFVRQDWLDKLNLQKPTTLEEYKDVLYAFRNQDPNGNNKKDEIPYFFRDKGIANLLQLWGAHKDWYIGEDDKVHQGKAEPEYKAAMKELAQWYKDGIIDPEIFTRGSQARQYLLGNNLGGSTIDWFASTSAVNDAVREQVPDINFAAIAPPADVNGAVKMDITRPAIHGMAWGISSAAKDPVTVIKYLDFFFSEPGEMLMNYGIEGEDYTVVDGKPVPSDEAINYPTGFPFYLRSIGAGYEIGRRGSSDSEVNTMNEIGKAGFTMYADSNWLTQPFPTLSYTEEERKAIDDAMVNLKPFIDEYEQKVLMGAENIDSSWDKHLEEMNKMNLQKALGAYNSAYDRYKTDKN</sequence>
<dbReference type="Proteomes" id="UP000310636">
    <property type="component" value="Unassembled WGS sequence"/>
</dbReference>
<reference evidence="3 4" key="1">
    <citation type="submission" date="2019-04" db="EMBL/GenBank/DDBJ databases">
        <title>Cohnella sp. nov. isolated from preserved vegetables.</title>
        <authorList>
            <person name="Lin S.-Y."/>
            <person name="Hung M.-H."/>
            <person name="Young C.-C."/>
        </authorList>
    </citation>
    <scope>NUCLEOTIDE SEQUENCE [LARGE SCALE GENOMIC DNA]</scope>
    <source>
        <strain evidence="3 4">CC-MHH1044</strain>
    </source>
</reference>
<dbReference type="EMBL" id="SSOB01000070">
    <property type="protein sequence ID" value="THF72792.1"/>
    <property type="molecule type" value="Genomic_DNA"/>
</dbReference>
<dbReference type="AlphaFoldDB" id="A0A4S4BFF3"/>
<comment type="caution">
    <text evidence="3">The sequence shown here is derived from an EMBL/GenBank/DDBJ whole genome shotgun (WGS) entry which is preliminary data.</text>
</comment>
<evidence type="ECO:0000256" key="2">
    <source>
        <dbReference type="SAM" id="SignalP"/>
    </source>
</evidence>
<feature type="region of interest" description="Disordered" evidence="1">
    <location>
        <begin position="42"/>
        <end position="66"/>
    </location>
</feature>
<keyword evidence="4" id="KW-1185">Reference proteome</keyword>
<dbReference type="PANTHER" id="PTHR43649">
    <property type="entry name" value="ARABINOSE-BINDING PROTEIN-RELATED"/>
    <property type="match status" value="1"/>
</dbReference>
<evidence type="ECO:0000313" key="3">
    <source>
        <dbReference type="EMBL" id="THF72792.1"/>
    </source>
</evidence>
<proteinExistence type="predicted"/>
<dbReference type="PANTHER" id="PTHR43649:SF12">
    <property type="entry name" value="DIACETYLCHITOBIOSE BINDING PROTEIN DASA"/>
    <property type="match status" value="1"/>
</dbReference>
<feature type="compositionally biased region" description="Polar residues" evidence="1">
    <location>
        <begin position="51"/>
        <end position="66"/>
    </location>
</feature>
<organism evidence="3 4">
    <name type="scientific">Cohnella fermenti</name>
    <dbReference type="NCBI Taxonomy" id="2565925"/>
    <lineage>
        <taxon>Bacteria</taxon>
        <taxon>Bacillati</taxon>
        <taxon>Bacillota</taxon>
        <taxon>Bacilli</taxon>
        <taxon>Bacillales</taxon>
        <taxon>Paenibacillaceae</taxon>
        <taxon>Cohnella</taxon>
    </lineage>
</organism>
<accession>A0A4S4BFF3</accession>
<evidence type="ECO:0000313" key="4">
    <source>
        <dbReference type="Proteomes" id="UP000310636"/>
    </source>
</evidence>